<gene>
    <name evidence="5" type="primary">mptE</name>
    <name evidence="7" type="ORF">D6D85_08310</name>
</gene>
<dbReference type="GO" id="GO:0004788">
    <property type="term" value="F:thiamine diphosphokinase activity"/>
    <property type="evidence" value="ECO:0007669"/>
    <property type="project" value="InterPro"/>
</dbReference>
<dbReference type="InterPro" id="IPR027510">
    <property type="entry name" value="HMPDK_MptE"/>
</dbReference>
<dbReference type="AlphaFoldDB" id="A0A3R9QVK7"/>
<evidence type="ECO:0000313" key="8">
    <source>
        <dbReference type="Proteomes" id="UP000277582"/>
    </source>
</evidence>
<evidence type="ECO:0000259" key="6">
    <source>
        <dbReference type="Pfam" id="PF01973"/>
    </source>
</evidence>
<proteinExistence type="inferred from homology"/>
<keyword evidence="8" id="KW-1185">Reference proteome</keyword>
<feature type="domain" description="6-hydroxymethylpterin diphosphokinase MptE-like" evidence="6">
    <location>
        <begin position="32"/>
        <end position="172"/>
    </location>
</feature>
<dbReference type="EC" id="2.7.6.3" evidence="5"/>
<evidence type="ECO:0000256" key="2">
    <source>
        <dbReference type="ARBA" id="ARBA00022741"/>
    </source>
</evidence>
<keyword evidence="4 5" id="KW-0067">ATP-binding</keyword>
<comment type="caution">
    <text evidence="7">The sequence shown here is derived from an EMBL/GenBank/DDBJ whole genome shotgun (WGS) entry which is preliminary data.</text>
</comment>
<dbReference type="HAMAP" id="MF_02131">
    <property type="entry name" value="HMPDK_arch"/>
    <property type="match status" value="1"/>
</dbReference>
<dbReference type="InterPro" id="IPR036759">
    <property type="entry name" value="TPK_catalytic_sf"/>
</dbReference>
<comment type="function">
    <text evidence="5">Catalyzes the transfer of diphosphate from ATP to 6-hydroxymethyl-7,8-dihydropterin (6-HMD), leading to 6-hydroxymethyl-7,8-dihydropterin diphosphate (6-HMDP).</text>
</comment>
<organism evidence="7 8">
    <name type="scientific">Candidatus Methanodesulfokora washburnensis</name>
    <dbReference type="NCBI Taxonomy" id="2478471"/>
    <lineage>
        <taxon>Archaea</taxon>
        <taxon>Thermoproteota</taxon>
        <taxon>Candidatus Korarchaeia</taxon>
        <taxon>Candidatus Korarchaeia incertae sedis</taxon>
        <taxon>Candidatus Methanodesulfokora</taxon>
    </lineage>
</organism>
<evidence type="ECO:0000256" key="5">
    <source>
        <dbReference type="HAMAP-Rule" id="MF_02131"/>
    </source>
</evidence>
<evidence type="ECO:0000256" key="4">
    <source>
        <dbReference type="ARBA" id="ARBA00022840"/>
    </source>
</evidence>
<dbReference type="GO" id="GO:0016301">
    <property type="term" value="F:kinase activity"/>
    <property type="evidence" value="ECO:0007669"/>
    <property type="project" value="UniProtKB-KW"/>
</dbReference>
<keyword evidence="1 5" id="KW-0808">Transferase</keyword>
<comment type="similarity">
    <text evidence="5">Belongs to the archaeal 6-HMPDK family.</text>
</comment>
<name>A0A3R9QVK7_9CREN</name>
<dbReference type="GO" id="GO:0009229">
    <property type="term" value="P:thiamine diphosphate biosynthetic process"/>
    <property type="evidence" value="ECO:0007669"/>
    <property type="project" value="InterPro"/>
</dbReference>
<evidence type="ECO:0000256" key="1">
    <source>
        <dbReference type="ARBA" id="ARBA00022679"/>
    </source>
</evidence>
<dbReference type="SUPFAM" id="SSF63999">
    <property type="entry name" value="Thiamin pyrophosphokinase, catalytic domain"/>
    <property type="match status" value="1"/>
</dbReference>
<dbReference type="GO" id="GO:0003848">
    <property type="term" value="F:2-amino-4-hydroxy-6-hydroxymethyldihydropteridine diphosphokinase activity"/>
    <property type="evidence" value="ECO:0007669"/>
    <property type="project" value="UniProtKB-UniRule"/>
</dbReference>
<dbReference type="EMBL" id="RCOS01000096">
    <property type="protein sequence ID" value="RSN74361.1"/>
    <property type="molecule type" value="Genomic_DNA"/>
</dbReference>
<evidence type="ECO:0000256" key="3">
    <source>
        <dbReference type="ARBA" id="ARBA00022777"/>
    </source>
</evidence>
<dbReference type="GO" id="GO:0000287">
    <property type="term" value="F:magnesium ion binding"/>
    <property type="evidence" value="ECO:0007669"/>
    <property type="project" value="UniProtKB-UniRule"/>
</dbReference>
<evidence type="ECO:0000313" key="7">
    <source>
        <dbReference type="EMBL" id="RSN74361.1"/>
    </source>
</evidence>
<accession>A0A3R9QVK7</accession>
<protein>
    <recommendedName>
        <fullName evidence="5">6-hydroxymethyl-7,8-dihydropterin pyrophosphokinase</fullName>
        <shortName evidence="5">HPPK</shortName>
        <ecNumber evidence="5">2.7.6.3</ecNumber>
    </recommendedName>
    <alternativeName>
        <fullName evidence="5">2-amino-4-hydroxy-6-hydroxymethyldihydropteridine pyrophosphokinase</fullName>
    </alternativeName>
    <alternativeName>
        <fullName evidence="5">6-hydroxymethyl-7,8-dihydropterin diphosphokinase</fullName>
        <shortName evidence="5">6-HMPDK</shortName>
    </alternativeName>
    <alternativeName>
        <fullName evidence="5">7,8-dihydro-6-hydroxymethylpterin diphosphokinase</fullName>
    </alternativeName>
    <alternativeName>
        <fullName evidence="5">7,8-dihydro-6-hydroxymethylpterin pyrophosphokinase</fullName>
        <shortName evidence="5">PPPK</shortName>
    </alternativeName>
</protein>
<dbReference type="Proteomes" id="UP000277582">
    <property type="component" value="Unassembled WGS sequence"/>
</dbReference>
<dbReference type="PANTHER" id="PTHR39648">
    <property type="entry name" value="6-HYDROXYMETHYL-7,8-DIHYDROPTERIN PYROPHOSPHOKINASE"/>
    <property type="match status" value="1"/>
</dbReference>
<keyword evidence="5" id="KW-0460">Magnesium</keyword>
<comment type="cofactor">
    <cofactor evidence="5">
        <name>Mg(2+)</name>
        <dbReference type="ChEBI" id="CHEBI:18420"/>
    </cofactor>
</comment>
<dbReference type="Pfam" id="PF01973">
    <property type="entry name" value="MptE-like"/>
    <property type="match status" value="1"/>
</dbReference>
<comment type="catalytic activity">
    <reaction evidence="5">
        <text>6-hydroxymethyl-7,8-dihydropterin + ATP = (7,8-dihydropterin-6-yl)methyl diphosphate + AMP + H(+)</text>
        <dbReference type="Rhea" id="RHEA:11412"/>
        <dbReference type="ChEBI" id="CHEBI:15378"/>
        <dbReference type="ChEBI" id="CHEBI:30616"/>
        <dbReference type="ChEBI" id="CHEBI:44841"/>
        <dbReference type="ChEBI" id="CHEBI:72950"/>
        <dbReference type="ChEBI" id="CHEBI:456215"/>
        <dbReference type="EC" id="2.7.6.3"/>
    </reaction>
</comment>
<reference evidence="7 8" key="1">
    <citation type="submission" date="2018-10" db="EMBL/GenBank/DDBJ databases">
        <title>Co-occurring genomic capacity for anaerobic methane metabolism and dissimilatory sulfite reduction discovered in the Korarchaeota.</title>
        <authorList>
            <person name="Mckay L.J."/>
            <person name="Dlakic M."/>
            <person name="Fields M.W."/>
            <person name="Delmont T.O."/>
            <person name="Eren A.M."/>
            <person name="Jay Z.J."/>
            <person name="Klingelsmith K.B."/>
            <person name="Rusch D.B."/>
            <person name="Inskeep W.P."/>
        </authorList>
    </citation>
    <scope>NUCLEOTIDE SEQUENCE [LARGE SCALE GENOMIC DNA]</scope>
    <source>
        <strain evidence="7 8">MDKW</strain>
    </source>
</reference>
<dbReference type="PANTHER" id="PTHR39648:SF1">
    <property type="entry name" value="6-HYDROXYMETHYL-7,8-DIHYDROPTERIN PYROPHOSPHOKINASE"/>
    <property type="match status" value="1"/>
</dbReference>
<dbReference type="GO" id="GO:0005524">
    <property type="term" value="F:ATP binding"/>
    <property type="evidence" value="ECO:0007669"/>
    <property type="project" value="UniProtKB-UniRule"/>
</dbReference>
<keyword evidence="2 5" id="KW-0547">Nucleotide-binding</keyword>
<keyword evidence="3 5" id="KW-0418">Kinase</keyword>
<sequence>MPIYMRIAAELGLDVEADREATILMDRLMTGKEDKTDELEYLLKNERVIILGNGPSLPKNLEDLHGVVIAADAAASVYKRVVRKEPDIIVTDLDGPPDILEMGSLKVVHAHGDNMDRLRKFVPLMKELVGTTQVEPVGKVHNFGGFTDGDRAVFISMMAGAKSVVLIGMDFDSVTEYDILAGKDLIKKRKKLEIAKWLIEIAGKMGCPLEEVSKWR</sequence>
<dbReference type="InterPro" id="IPR002826">
    <property type="entry name" value="MptE-like"/>
</dbReference>